<evidence type="ECO:0000256" key="7">
    <source>
        <dbReference type="ARBA" id="ARBA00022989"/>
    </source>
</evidence>
<evidence type="ECO:0000313" key="15">
    <source>
        <dbReference type="Proteomes" id="UP000480178"/>
    </source>
</evidence>
<evidence type="ECO:0000313" key="14">
    <source>
        <dbReference type="EMBL" id="QHT68919.1"/>
    </source>
</evidence>
<keyword evidence="8" id="KW-0915">Sodium</keyword>
<dbReference type="GO" id="GO:0051453">
    <property type="term" value="P:regulation of intracellular pH"/>
    <property type="evidence" value="ECO:0007669"/>
    <property type="project" value="TreeGrafter"/>
</dbReference>
<reference evidence="14 15" key="1">
    <citation type="submission" date="2020-01" db="EMBL/GenBank/DDBJ databases">
        <authorList>
            <person name="Kim M.K."/>
        </authorList>
    </citation>
    <scope>NUCLEOTIDE SEQUENCE [LARGE SCALE GENOMIC DNA]</scope>
    <source>
        <strain evidence="14 15">172606-1</strain>
    </source>
</reference>
<dbReference type="GO" id="GO:0005886">
    <property type="term" value="C:plasma membrane"/>
    <property type="evidence" value="ECO:0007669"/>
    <property type="project" value="UniProtKB-SubCell"/>
</dbReference>
<dbReference type="InterPro" id="IPR006153">
    <property type="entry name" value="Cation/H_exchanger_TM"/>
</dbReference>
<gene>
    <name evidence="14" type="ORF">GXP67_20820</name>
</gene>
<evidence type="ECO:0000256" key="11">
    <source>
        <dbReference type="ARBA" id="ARBA00023201"/>
    </source>
</evidence>
<name>A0A6C0GLP8_9BACT</name>
<feature type="transmembrane region" description="Helical" evidence="12">
    <location>
        <begin position="317"/>
        <end position="344"/>
    </location>
</feature>
<feature type="transmembrane region" description="Helical" evidence="12">
    <location>
        <begin position="99"/>
        <end position="121"/>
    </location>
</feature>
<proteinExistence type="inferred from homology"/>
<comment type="similarity">
    <text evidence="2">Belongs to the monovalent cation:proton antiporter 1 (CPA1) transporter (TC 2.A.36) family.</text>
</comment>
<dbReference type="GO" id="GO:0015386">
    <property type="term" value="F:potassium:proton antiporter activity"/>
    <property type="evidence" value="ECO:0007669"/>
    <property type="project" value="TreeGrafter"/>
</dbReference>
<feature type="transmembrane region" description="Helical" evidence="12">
    <location>
        <begin position="6"/>
        <end position="24"/>
    </location>
</feature>
<evidence type="ECO:0000256" key="3">
    <source>
        <dbReference type="ARBA" id="ARBA00022448"/>
    </source>
</evidence>
<keyword evidence="6 12" id="KW-0812">Transmembrane</keyword>
<sequence length="435" mass="47795">MTHLDIVTVLIILCAVFIHINNRYLKLSGSIGITILALCTSLGVVLVERILPGSTTAVKKFIMDFNFTEALFNFILSFLLFAGAMHINLRSLQREKWTVFVLATVSTFISAIVTGVVLYYALPLIGINLDFIYCLLFGALISPTDPVAVLAMIKESIISRRLEVRIAGESLFNDGFGVVIFLAVLQIVNAGVENFSPMSVVGIFMQEALGGLLLGLVVGIAGFYCLKAVENNQYELEVLITLAMVLGGTRLAQLVHVSGPLAMVVIGLCVSYEGRSEKRSNIANPFVHKFWHLIDELLNAVLFMLVGLKFIHMDFSIGYVIAGFIAVAAVLLSRYIGVIVPIYLFNFKRTFSRKAIIIMTWGGLRGGIPIALALALPEIEAKEFIITITYCVVLFSILVQGLTINRFMQPTESEEITNLNPAHKKKIKSKELANA</sequence>
<feature type="transmembrane region" description="Helical" evidence="12">
    <location>
        <begin position="171"/>
        <end position="188"/>
    </location>
</feature>
<dbReference type="EMBL" id="CP048222">
    <property type="protein sequence ID" value="QHT68919.1"/>
    <property type="molecule type" value="Genomic_DNA"/>
</dbReference>
<feature type="transmembrane region" description="Helical" evidence="12">
    <location>
        <begin position="208"/>
        <end position="226"/>
    </location>
</feature>
<accession>A0A6C0GLP8</accession>
<keyword evidence="3" id="KW-0813">Transport</keyword>
<evidence type="ECO:0000256" key="8">
    <source>
        <dbReference type="ARBA" id="ARBA00023053"/>
    </source>
</evidence>
<protein>
    <submittedName>
        <fullName evidence="14">Sodium:proton antiporter</fullName>
    </submittedName>
</protein>
<feature type="transmembrane region" description="Helical" evidence="12">
    <location>
        <begin position="356"/>
        <end position="377"/>
    </location>
</feature>
<evidence type="ECO:0000256" key="2">
    <source>
        <dbReference type="ARBA" id="ARBA00007367"/>
    </source>
</evidence>
<keyword evidence="11" id="KW-0739">Sodium transport</keyword>
<keyword evidence="5" id="KW-1003">Cell membrane</keyword>
<feature type="transmembrane region" description="Helical" evidence="12">
    <location>
        <begin position="383"/>
        <end position="404"/>
    </location>
</feature>
<evidence type="ECO:0000256" key="6">
    <source>
        <dbReference type="ARBA" id="ARBA00022692"/>
    </source>
</evidence>
<evidence type="ECO:0000256" key="5">
    <source>
        <dbReference type="ARBA" id="ARBA00022475"/>
    </source>
</evidence>
<evidence type="ECO:0000256" key="4">
    <source>
        <dbReference type="ARBA" id="ARBA00022449"/>
    </source>
</evidence>
<feature type="transmembrane region" description="Helical" evidence="12">
    <location>
        <begin position="31"/>
        <end position="50"/>
    </location>
</feature>
<dbReference type="AlphaFoldDB" id="A0A6C0GLP8"/>
<organism evidence="14 15">
    <name type="scientific">Rhodocytophaga rosea</name>
    <dbReference type="NCBI Taxonomy" id="2704465"/>
    <lineage>
        <taxon>Bacteria</taxon>
        <taxon>Pseudomonadati</taxon>
        <taxon>Bacteroidota</taxon>
        <taxon>Cytophagia</taxon>
        <taxon>Cytophagales</taxon>
        <taxon>Rhodocytophagaceae</taxon>
        <taxon>Rhodocytophaga</taxon>
    </lineage>
</organism>
<dbReference type="Gene3D" id="6.10.140.1330">
    <property type="match status" value="1"/>
</dbReference>
<dbReference type="PANTHER" id="PTHR10110:SF195">
    <property type="entry name" value="NA(+)_H(+) ANTIPORTER NHAS2"/>
    <property type="match status" value="1"/>
</dbReference>
<feature type="transmembrane region" description="Helical" evidence="12">
    <location>
        <begin position="127"/>
        <end position="150"/>
    </location>
</feature>
<keyword evidence="4" id="KW-0050">Antiport</keyword>
<keyword evidence="9" id="KW-0406">Ion transport</keyword>
<dbReference type="GO" id="GO:0098719">
    <property type="term" value="P:sodium ion import across plasma membrane"/>
    <property type="evidence" value="ECO:0007669"/>
    <property type="project" value="TreeGrafter"/>
</dbReference>
<dbReference type="InterPro" id="IPR018422">
    <property type="entry name" value="Cation/H_exchanger_CPA1"/>
</dbReference>
<evidence type="ECO:0000256" key="9">
    <source>
        <dbReference type="ARBA" id="ARBA00023065"/>
    </source>
</evidence>
<comment type="subcellular location">
    <subcellularLocation>
        <location evidence="1">Cell membrane</location>
        <topology evidence="1">Multi-pass membrane protein</topology>
    </subcellularLocation>
</comment>
<evidence type="ECO:0000256" key="1">
    <source>
        <dbReference type="ARBA" id="ARBA00004651"/>
    </source>
</evidence>
<evidence type="ECO:0000256" key="12">
    <source>
        <dbReference type="SAM" id="Phobius"/>
    </source>
</evidence>
<dbReference type="Proteomes" id="UP000480178">
    <property type="component" value="Chromosome"/>
</dbReference>
<keyword evidence="10 12" id="KW-0472">Membrane</keyword>
<dbReference type="Pfam" id="PF00999">
    <property type="entry name" value="Na_H_Exchanger"/>
    <property type="match status" value="1"/>
</dbReference>
<dbReference type="GO" id="GO:0015385">
    <property type="term" value="F:sodium:proton antiporter activity"/>
    <property type="evidence" value="ECO:0007669"/>
    <property type="project" value="InterPro"/>
</dbReference>
<keyword evidence="7 12" id="KW-1133">Transmembrane helix</keyword>
<dbReference type="KEGG" id="rhoz:GXP67_20820"/>
<feature type="transmembrane region" description="Helical" evidence="12">
    <location>
        <begin position="70"/>
        <end position="87"/>
    </location>
</feature>
<feature type="domain" description="Cation/H+ exchanger transmembrane" evidence="13">
    <location>
        <begin position="22"/>
        <end position="408"/>
    </location>
</feature>
<dbReference type="RefSeq" id="WP_162444918.1">
    <property type="nucleotide sequence ID" value="NZ_CP048222.1"/>
</dbReference>
<evidence type="ECO:0000256" key="10">
    <source>
        <dbReference type="ARBA" id="ARBA00023136"/>
    </source>
</evidence>
<keyword evidence="15" id="KW-1185">Reference proteome</keyword>
<evidence type="ECO:0000259" key="13">
    <source>
        <dbReference type="Pfam" id="PF00999"/>
    </source>
</evidence>
<dbReference type="PANTHER" id="PTHR10110">
    <property type="entry name" value="SODIUM/HYDROGEN EXCHANGER"/>
    <property type="match status" value="1"/>
</dbReference>